<evidence type="ECO:0000256" key="1">
    <source>
        <dbReference type="SAM" id="MobiDB-lite"/>
    </source>
</evidence>
<dbReference type="Proteomes" id="UP000807716">
    <property type="component" value="Unassembled WGS sequence"/>
</dbReference>
<gene>
    <name evidence="2" type="ORF">DFQ27_005279</name>
</gene>
<keyword evidence="3" id="KW-1185">Reference proteome</keyword>
<feature type="region of interest" description="Disordered" evidence="1">
    <location>
        <begin position="41"/>
        <end position="75"/>
    </location>
</feature>
<name>A0A9P6Q113_9FUNG</name>
<feature type="compositionally biased region" description="Basic and acidic residues" evidence="1">
    <location>
        <begin position="65"/>
        <end position="75"/>
    </location>
</feature>
<sequence>MATVFEDSVPQATVQIITLFRDHNVLLSKCRVLSPTTRIVDRLSPPREPSPENVYVVPDSPPLKPSDEDLSDNKANLDKDDIHISTRDSSMKERDHSLLDLALEDDKPLTLECVLEDASISGHLPVSHQPDDSIAGLHTDLERLAFLASSQGSEMGTQPLARQRILEELEHFNPSMLASQMANVPTNRGNKSMVMPSSQGSEDGLNDVDQDWQDERHHQLEGDSPSSDVVTVMSTRASPELVSGSTDAALATSDDDVQWNERLEPTEKNTVAAKEPKFPSEQAVEVIDLESDLIQQGSSEKASARAFFERSETMESISSVASSPSAWPDVQPGPIELLKQIDLNHPGGEATEQEEDSARYIYVLFSNTFQWSTLKVMDRVEIHAPFREIKLKGAHAQVPPESPFSSSYQSVWVADKYRVIPSSTL</sequence>
<dbReference type="OrthoDB" id="2432559at2759"/>
<protein>
    <submittedName>
        <fullName evidence="2">Uncharacterized protein</fullName>
    </submittedName>
</protein>
<dbReference type="EMBL" id="JAAAJB010000373">
    <property type="protein sequence ID" value="KAG0257170.1"/>
    <property type="molecule type" value="Genomic_DNA"/>
</dbReference>
<accession>A0A9P6Q113</accession>
<proteinExistence type="predicted"/>
<organism evidence="2 3">
    <name type="scientific">Actinomortierella ambigua</name>
    <dbReference type="NCBI Taxonomy" id="1343610"/>
    <lineage>
        <taxon>Eukaryota</taxon>
        <taxon>Fungi</taxon>
        <taxon>Fungi incertae sedis</taxon>
        <taxon>Mucoromycota</taxon>
        <taxon>Mortierellomycotina</taxon>
        <taxon>Mortierellomycetes</taxon>
        <taxon>Mortierellales</taxon>
        <taxon>Mortierellaceae</taxon>
        <taxon>Actinomortierella</taxon>
    </lineage>
</organism>
<reference evidence="2" key="1">
    <citation type="journal article" date="2020" name="Fungal Divers.">
        <title>Resolving the Mortierellaceae phylogeny through synthesis of multi-gene phylogenetics and phylogenomics.</title>
        <authorList>
            <person name="Vandepol N."/>
            <person name="Liber J."/>
            <person name="Desiro A."/>
            <person name="Na H."/>
            <person name="Kennedy M."/>
            <person name="Barry K."/>
            <person name="Grigoriev I.V."/>
            <person name="Miller A.N."/>
            <person name="O'Donnell K."/>
            <person name="Stajich J.E."/>
            <person name="Bonito G."/>
        </authorList>
    </citation>
    <scope>NUCLEOTIDE SEQUENCE</scope>
    <source>
        <strain evidence="2">BC1065</strain>
    </source>
</reference>
<evidence type="ECO:0000313" key="3">
    <source>
        <dbReference type="Proteomes" id="UP000807716"/>
    </source>
</evidence>
<comment type="caution">
    <text evidence="2">The sequence shown here is derived from an EMBL/GenBank/DDBJ whole genome shotgun (WGS) entry which is preliminary data.</text>
</comment>
<dbReference type="AlphaFoldDB" id="A0A9P6Q113"/>
<evidence type="ECO:0000313" key="2">
    <source>
        <dbReference type="EMBL" id="KAG0257170.1"/>
    </source>
</evidence>